<dbReference type="OrthoDB" id="884362at2"/>
<sequence>MTPSQTSDLLQLTYRADLDLLVGRWGYQPDPVLLPAAYQHLARTAQDCGCSYWLQDIRRRTLNDPATTEWLLREYFPDMARRLGGRLRVAYLTSPSLLESIMAAPGFVSAEDYAGQAHGVAFFGDEGAAVAWLREQRP</sequence>
<evidence type="ECO:0008006" key="3">
    <source>
        <dbReference type="Google" id="ProtNLM"/>
    </source>
</evidence>
<keyword evidence="2" id="KW-1185">Reference proteome</keyword>
<gene>
    <name evidence="1" type="ORF">CDA63_02350</name>
</gene>
<name>A0A246FPH9_9BACT</name>
<dbReference type="EMBL" id="NIRR01000002">
    <property type="protein sequence ID" value="OWP64620.1"/>
    <property type="molecule type" value="Genomic_DNA"/>
</dbReference>
<dbReference type="Proteomes" id="UP000197277">
    <property type="component" value="Unassembled WGS sequence"/>
</dbReference>
<dbReference type="RefSeq" id="WP_088462842.1">
    <property type="nucleotide sequence ID" value="NZ_NIRR01000002.1"/>
</dbReference>
<comment type="caution">
    <text evidence="1">The sequence shown here is derived from an EMBL/GenBank/DDBJ whole genome shotgun (WGS) entry which is preliminary data.</text>
</comment>
<dbReference type="AlphaFoldDB" id="A0A246FPH9"/>
<protein>
    <recommendedName>
        <fullName evidence="3">STAS/SEC14 domain-containing protein</fullName>
    </recommendedName>
</protein>
<organism evidence="1 2">
    <name type="scientific">Hymenobacter amundsenii</name>
    <dbReference type="NCBI Taxonomy" id="2006685"/>
    <lineage>
        <taxon>Bacteria</taxon>
        <taxon>Pseudomonadati</taxon>
        <taxon>Bacteroidota</taxon>
        <taxon>Cytophagia</taxon>
        <taxon>Cytophagales</taxon>
        <taxon>Hymenobacteraceae</taxon>
        <taxon>Hymenobacter</taxon>
    </lineage>
</organism>
<evidence type="ECO:0000313" key="2">
    <source>
        <dbReference type="Proteomes" id="UP000197277"/>
    </source>
</evidence>
<reference evidence="1 2" key="1">
    <citation type="submission" date="2017-06" db="EMBL/GenBank/DDBJ databases">
        <title>Hymenobacter amundsenii sp. nov. isolated from regoliths in Antarctica.</title>
        <authorList>
            <person name="Sedlacek I."/>
            <person name="Kralova S."/>
            <person name="Pantucek R."/>
            <person name="Svec P."/>
            <person name="Holochova P."/>
            <person name="Stankova E."/>
            <person name="Vrbovska V."/>
            <person name="Busse H.-J."/>
        </authorList>
    </citation>
    <scope>NUCLEOTIDE SEQUENCE [LARGE SCALE GENOMIC DNA]</scope>
    <source>
        <strain evidence="1 2">CCM 8682</strain>
    </source>
</reference>
<accession>A0A246FPH9</accession>
<evidence type="ECO:0000313" key="1">
    <source>
        <dbReference type="EMBL" id="OWP64620.1"/>
    </source>
</evidence>
<proteinExistence type="predicted"/>